<dbReference type="EMBL" id="AP018052">
    <property type="protein sequence ID" value="BAZ93979.1"/>
    <property type="molecule type" value="Genomic_DNA"/>
</dbReference>
<keyword evidence="10" id="KW-1185">Reference proteome</keyword>
<evidence type="ECO:0000256" key="1">
    <source>
        <dbReference type="ARBA" id="ARBA00004141"/>
    </source>
</evidence>
<dbReference type="PRINTS" id="PR00173">
    <property type="entry name" value="EDTRNSPORT"/>
</dbReference>
<evidence type="ECO:0000256" key="3">
    <source>
        <dbReference type="ARBA" id="ARBA00022692"/>
    </source>
</evidence>
<dbReference type="InterPro" id="IPR018107">
    <property type="entry name" value="Na-dicarboxylate_symporter_CS"/>
</dbReference>
<proteinExistence type="predicted"/>
<dbReference type="InterPro" id="IPR001991">
    <property type="entry name" value="Na-dicarboxylate_symporter"/>
</dbReference>
<evidence type="ECO:0000256" key="4">
    <source>
        <dbReference type="ARBA" id="ARBA00022847"/>
    </source>
</evidence>
<feature type="transmembrane region" description="Helical" evidence="8">
    <location>
        <begin position="340"/>
        <end position="360"/>
    </location>
</feature>
<feature type="transmembrane region" description="Helical" evidence="8">
    <location>
        <begin position="53"/>
        <end position="72"/>
    </location>
</feature>
<dbReference type="InterPro" id="IPR036458">
    <property type="entry name" value="Na:dicarbo_symporter_sf"/>
</dbReference>
<feature type="transmembrane region" description="Helical" evidence="8">
    <location>
        <begin position="227"/>
        <end position="257"/>
    </location>
</feature>
<comment type="subcellular location">
    <subcellularLocation>
        <location evidence="1">Membrane</location>
        <topology evidence="1">Multi-pass membrane protein</topology>
    </subcellularLocation>
</comment>
<sequence length="431" mass="45326">MPTRLALHWQILIALILAVIAGQLSGTEAGIAGVSFYAVYDFLGTLFLNALKMLIVPLIMASIISGIAGVGQGGSLGRLGGRTLLYYLASSLIAILIGLALVNLITPGIVDGEPARDIIGLQAADAELEQVTGRGAGDIADVFLRMVPPNVIDAATNNGQMLGVIFFSLLFGYFMARIEEPYAESLYTFWQGVYEVMMRITDLVMRFAPIGVFALVARVMADTGLGAFVPLLSFALTVLAALALHAFVALPLILMLIARVRPGRHYRAVAPAMLTAFSTASSSATLPITMECVQDNAKVSRRTSSFVLPLGATVNMDGTALYECVAAIFIAQAYGLDLSFAQQFTIVVIALLTSVGVAGIPAASLVAITIILAAIGLPAEAIGLILAVDRILDMCRTSVNVFSDSCAAVVIGRLEGEEGILADEDGQARRA</sequence>
<dbReference type="GO" id="GO:0005886">
    <property type="term" value="C:plasma membrane"/>
    <property type="evidence" value="ECO:0007669"/>
    <property type="project" value="TreeGrafter"/>
</dbReference>
<dbReference type="KEGG" id="ttc:FOKN1_1591"/>
<dbReference type="Pfam" id="PF00375">
    <property type="entry name" value="SDF"/>
    <property type="match status" value="1"/>
</dbReference>
<dbReference type="PROSITE" id="PS00714">
    <property type="entry name" value="NA_DICARBOXYL_SYMP_2"/>
    <property type="match status" value="1"/>
</dbReference>
<feature type="transmembrane region" description="Helical" evidence="8">
    <location>
        <begin position="203"/>
        <end position="221"/>
    </location>
</feature>
<dbReference type="PANTHER" id="PTHR11958:SF63">
    <property type="entry name" value="AMINO ACID TRANSPORTER"/>
    <property type="match status" value="1"/>
</dbReference>
<dbReference type="GO" id="GO:0005313">
    <property type="term" value="F:L-glutamate transmembrane transporter activity"/>
    <property type="evidence" value="ECO:0007669"/>
    <property type="project" value="TreeGrafter"/>
</dbReference>
<evidence type="ECO:0000313" key="9">
    <source>
        <dbReference type="EMBL" id="BAZ93979.1"/>
    </source>
</evidence>
<reference evidence="9 10" key="1">
    <citation type="submission" date="2017-05" db="EMBL/GenBank/DDBJ databases">
        <title>Thiocyanate degradation by Thiohalobacter thiocyanaticus FOKN1.</title>
        <authorList>
            <person name="Oshiki M."/>
            <person name="Fukushima T."/>
            <person name="Kawano S."/>
            <person name="Nakagawa J."/>
        </authorList>
    </citation>
    <scope>NUCLEOTIDE SEQUENCE [LARGE SCALE GENOMIC DNA]</scope>
    <source>
        <strain evidence="9 10">FOKN1</strain>
    </source>
</reference>
<feature type="transmembrane region" description="Helical" evidence="8">
    <location>
        <begin position="366"/>
        <end position="388"/>
    </location>
</feature>
<evidence type="ECO:0000313" key="10">
    <source>
        <dbReference type="Proteomes" id="UP000218765"/>
    </source>
</evidence>
<organism evidence="9 10">
    <name type="scientific">Thiohalobacter thiocyanaticus</name>
    <dbReference type="NCBI Taxonomy" id="585455"/>
    <lineage>
        <taxon>Bacteria</taxon>
        <taxon>Pseudomonadati</taxon>
        <taxon>Pseudomonadota</taxon>
        <taxon>Gammaproteobacteria</taxon>
        <taxon>Thiohalobacterales</taxon>
        <taxon>Thiohalobacteraceae</taxon>
        <taxon>Thiohalobacter</taxon>
    </lineage>
</organism>
<keyword evidence="2" id="KW-0813">Transport</keyword>
<keyword evidence="7" id="KW-0325">Glycoprotein</keyword>
<keyword evidence="3 8" id="KW-0812">Transmembrane</keyword>
<evidence type="ECO:0000256" key="2">
    <source>
        <dbReference type="ARBA" id="ARBA00022448"/>
    </source>
</evidence>
<dbReference type="PANTHER" id="PTHR11958">
    <property type="entry name" value="SODIUM/DICARBOXYLATE SYMPORTER-RELATED"/>
    <property type="match status" value="1"/>
</dbReference>
<dbReference type="Gene3D" id="1.10.3860.10">
    <property type="entry name" value="Sodium:dicarboxylate symporter"/>
    <property type="match status" value="1"/>
</dbReference>
<evidence type="ECO:0000256" key="5">
    <source>
        <dbReference type="ARBA" id="ARBA00022989"/>
    </source>
</evidence>
<dbReference type="GO" id="GO:0015501">
    <property type="term" value="F:glutamate:sodium symporter activity"/>
    <property type="evidence" value="ECO:0007669"/>
    <property type="project" value="TreeGrafter"/>
</dbReference>
<evidence type="ECO:0000256" key="7">
    <source>
        <dbReference type="ARBA" id="ARBA00023180"/>
    </source>
</evidence>
<dbReference type="RefSeq" id="WP_096366117.1">
    <property type="nucleotide sequence ID" value="NZ_AP018052.1"/>
</dbReference>
<dbReference type="GO" id="GO:0015175">
    <property type="term" value="F:neutral L-amino acid transmembrane transporter activity"/>
    <property type="evidence" value="ECO:0007669"/>
    <property type="project" value="TreeGrafter"/>
</dbReference>
<evidence type="ECO:0000256" key="8">
    <source>
        <dbReference type="SAM" id="Phobius"/>
    </source>
</evidence>
<accession>A0A1Z4VQR5</accession>
<feature type="transmembrane region" description="Helical" evidence="8">
    <location>
        <begin position="84"/>
        <end position="105"/>
    </location>
</feature>
<name>A0A1Z4VQR5_9GAMM</name>
<dbReference type="AlphaFoldDB" id="A0A1Z4VQR5"/>
<keyword evidence="5 8" id="KW-1133">Transmembrane helix</keyword>
<keyword evidence="6 8" id="KW-0472">Membrane</keyword>
<keyword evidence="4" id="KW-0769">Symport</keyword>
<gene>
    <name evidence="9" type="ORF">FOKN1_1591</name>
</gene>
<dbReference type="SUPFAM" id="SSF118215">
    <property type="entry name" value="Proton glutamate symport protein"/>
    <property type="match status" value="1"/>
</dbReference>
<evidence type="ECO:0000256" key="6">
    <source>
        <dbReference type="ARBA" id="ARBA00023136"/>
    </source>
</evidence>
<dbReference type="Proteomes" id="UP000218765">
    <property type="component" value="Chromosome"/>
</dbReference>
<dbReference type="OrthoDB" id="9766690at2"/>
<protein>
    <submittedName>
        <fullName evidence="9">Na+/H+ dicarboxylate symporter</fullName>
    </submittedName>
</protein>
<dbReference type="InterPro" id="IPR050746">
    <property type="entry name" value="DAACS"/>
</dbReference>
<feature type="transmembrane region" description="Helical" evidence="8">
    <location>
        <begin position="159"/>
        <end position="176"/>
    </location>
</feature>